<name>A0A239BC60_9BACT</name>
<reference evidence="2" key="1">
    <citation type="submission" date="2017-06" db="EMBL/GenBank/DDBJ databases">
        <authorList>
            <person name="Varghese N."/>
            <person name="Submissions S."/>
        </authorList>
    </citation>
    <scope>NUCLEOTIDE SEQUENCE [LARGE SCALE GENOMIC DNA]</scope>
    <source>
        <strain evidence="2">5C</strain>
    </source>
</reference>
<dbReference type="EMBL" id="FZOK01000002">
    <property type="protein sequence ID" value="SNS04583.1"/>
    <property type="molecule type" value="Genomic_DNA"/>
</dbReference>
<sequence length="48" mass="5821">MERIDFNQEEIEKIFKEAETKLFSESIIHWFSYEKPFVCSNGTEVNLY</sequence>
<dbReference type="Proteomes" id="UP000198480">
    <property type="component" value="Unassembled WGS sequence"/>
</dbReference>
<accession>A0A239BC60</accession>
<evidence type="ECO:0000313" key="2">
    <source>
        <dbReference type="Proteomes" id="UP000198480"/>
    </source>
</evidence>
<dbReference type="AlphaFoldDB" id="A0A239BC60"/>
<evidence type="ECO:0000313" key="1">
    <source>
        <dbReference type="EMBL" id="SNS04583.1"/>
    </source>
</evidence>
<keyword evidence="2" id="KW-1185">Reference proteome</keyword>
<protein>
    <submittedName>
        <fullName evidence="1">Uncharacterized protein</fullName>
    </submittedName>
</protein>
<proteinExistence type="predicted"/>
<organism evidence="1 2">
    <name type="scientific">Belliella buryatensis</name>
    <dbReference type="NCBI Taxonomy" id="1500549"/>
    <lineage>
        <taxon>Bacteria</taxon>
        <taxon>Pseudomonadati</taxon>
        <taxon>Bacteroidota</taxon>
        <taxon>Cytophagia</taxon>
        <taxon>Cytophagales</taxon>
        <taxon>Cyclobacteriaceae</taxon>
        <taxon>Belliella</taxon>
    </lineage>
</organism>
<gene>
    <name evidence="1" type="ORF">SAMN06295967_102226</name>
</gene>